<accession>A0ABN9PJY4</accession>
<feature type="chain" id="PRO_5045783970" description="Altered inheritance of mitochondria protein 24, mitochondrial" evidence="1">
    <location>
        <begin position="18"/>
        <end position="206"/>
    </location>
</feature>
<keyword evidence="3" id="KW-1185">Reference proteome</keyword>
<protein>
    <recommendedName>
        <fullName evidence="4">Altered inheritance of mitochondria protein 24, mitochondrial</fullName>
    </recommendedName>
</protein>
<name>A0ABN9PJY4_9DINO</name>
<dbReference type="EMBL" id="CAUYUJ010000936">
    <property type="protein sequence ID" value="CAK0793308.1"/>
    <property type="molecule type" value="Genomic_DNA"/>
</dbReference>
<evidence type="ECO:0008006" key="4">
    <source>
        <dbReference type="Google" id="ProtNLM"/>
    </source>
</evidence>
<organism evidence="2 3">
    <name type="scientific">Prorocentrum cordatum</name>
    <dbReference type="NCBI Taxonomy" id="2364126"/>
    <lineage>
        <taxon>Eukaryota</taxon>
        <taxon>Sar</taxon>
        <taxon>Alveolata</taxon>
        <taxon>Dinophyceae</taxon>
        <taxon>Prorocentrales</taxon>
        <taxon>Prorocentraceae</taxon>
        <taxon>Prorocentrum</taxon>
    </lineage>
</organism>
<evidence type="ECO:0000313" key="2">
    <source>
        <dbReference type="EMBL" id="CAK0793308.1"/>
    </source>
</evidence>
<feature type="non-terminal residue" evidence="2">
    <location>
        <position position="1"/>
    </location>
</feature>
<proteinExistence type="predicted"/>
<comment type="caution">
    <text evidence="2">The sequence shown here is derived from an EMBL/GenBank/DDBJ whole genome shotgun (WGS) entry which is preliminary data.</text>
</comment>
<feature type="non-terminal residue" evidence="2">
    <location>
        <position position="206"/>
    </location>
</feature>
<evidence type="ECO:0000313" key="3">
    <source>
        <dbReference type="Proteomes" id="UP001189429"/>
    </source>
</evidence>
<reference evidence="2" key="1">
    <citation type="submission" date="2023-10" db="EMBL/GenBank/DDBJ databases">
        <authorList>
            <person name="Chen Y."/>
            <person name="Shah S."/>
            <person name="Dougan E. K."/>
            <person name="Thang M."/>
            <person name="Chan C."/>
        </authorList>
    </citation>
    <scope>NUCLEOTIDE SEQUENCE [LARGE SCALE GENOMIC DNA]</scope>
</reference>
<evidence type="ECO:0000256" key="1">
    <source>
        <dbReference type="SAM" id="SignalP"/>
    </source>
</evidence>
<sequence>ATWGAWTLLQVALYRLAGPPMPLTCHGSESAFLSRGLRPGDVAETVGTPEDTRPSSFACADQKICCGTVNVLSRDVASKGVSSIHRGSVARRQPTQNVVDLDCAGMPYLNMAFGSGMFVYLFEDGSLQGCLLSGFVHAVSTRLFAERMRLAVVLKGFGTARIYAGDAMVESVGGCLQALAPEWAQFAIAKAPTYLGYLMGPNVADE</sequence>
<feature type="signal peptide" evidence="1">
    <location>
        <begin position="1"/>
        <end position="17"/>
    </location>
</feature>
<dbReference type="Proteomes" id="UP001189429">
    <property type="component" value="Unassembled WGS sequence"/>
</dbReference>
<gene>
    <name evidence="2" type="ORF">PCOR1329_LOCUS3647</name>
</gene>
<keyword evidence="1" id="KW-0732">Signal</keyword>